<protein>
    <recommendedName>
        <fullName evidence="5">Adenine methyltransferase</fullName>
    </recommendedName>
</protein>
<accession>A0ABN8DJH0</accession>
<dbReference type="RefSeq" id="WP_237484641.1">
    <property type="nucleotide sequence ID" value="NZ_CAKLCM010000002.1"/>
</dbReference>
<gene>
    <name evidence="3" type="ORF">VHP8226_01707</name>
</gene>
<evidence type="ECO:0000256" key="1">
    <source>
        <dbReference type="ARBA" id="ARBA00022603"/>
    </source>
</evidence>
<dbReference type="PROSITE" id="PS00092">
    <property type="entry name" value="N6_MTASE"/>
    <property type="match status" value="1"/>
</dbReference>
<dbReference type="EMBL" id="CAKLCM010000002">
    <property type="protein sequence ID" value="CAH0526253.1"/>
    <property type="molecule type" value="Genomic_DNA"/>
</dbReference>
<evidence type="ECO:0000313" key="3">
    <source>
        <dbReference type="EMBL" id="CAH0526253.1"/>
    </source>
</evidence>
<sequence length="404" mass="46209">MIKEDKFVYCKDSSNIHKQDWFEKMQVNQERGPLLSGAISLFKQHYEQATQSNAMLIAYHFTIKLPQIGPKLVEPVAQRWFSIFLKSIDDCVRFQGRANQSWKVMQDSGIRCFWSNDCREVGHNLVKVYIVSMRHELQEWELLHLVRMDLEKYLRIAVNRCSKELFDGEVGLPVETIISEKSALTLIRPDDEDYELQKGLLFYQLSALAVKPKNLTKDDLMYLSVLTSPDKDQTAQVKGDKSTRSLDVMYSSARTGENKQDKWQTPLDIFNQLNQQFGFTLDAAAEPETALCGKYFTEEDNALVQDWSGHIVFCNPPYSKLKAFAKKAYEESLKGVTVVMLVPARTDTKACHDYLSNGEIRFIKGRLKFLQGGKSQDAAPFPSMVCVLGPDVKKRGVFVEKTEL</sequence>
<keyword evidence="2" id="KW-0808">Transferase</keyword>
<dbReference type="InterPro" id="IPR002052">
    <property type="entry name" value="DNA_methylase_N6_adenine_CS"/>
</dbReference>
<dbReference type="Pfam" id="PF05869">
    <property type="entry name" value="Dam"/>
    <property type="match status" value="1"/>
</dbReference>
<name>A0ABN8DJH0_9VIBR</name>
<dbReference type="NCBIfam" id="TIGR01712">
    <property type="entry name" value="phage_N6A_met"/>
    <property type="match status" value="1"/>
</dbReference>
<organism evidence="3 4">
    <name type="scientific">Vibrio hippocampi</name>
    <dbReference type="NCBI Taxonomy" id="654686"/>
    <lineage>
        <taxon>Bacteria</taxon>
        <taxon>Pseudomonadati</taxon>
        <taxon>Pseudomonadota</taxon>
        <taxon>Gammaproteobacteria</taxon>
        <taxon>Vibrionales</taxon>
        <taxon>Vibrionaceae</taxon>
        <taxon>Vibrio</taxon>
    </lineage>
</organism>
<dbReference type="Proteomes" id="UP000838160">
    <property type="component" value="Unassembled WGS sequence"/>
</dbReference>
<keyword evidence="4" id="KW-1185">Reference proteome</keyword>
<evidence type="ECO:0008006" key="5">
    <source>
        <dbReference type="Google" id="ProtNLM"/>
    </source>
</evidence>
<evidence type="ECO:0000256" key="2">
    <source>
        <dbReference type="ARBA" id="ARBA00022679"/>
    </source>
</evidence>
<keyword evidence="1" id="KW-0489">Methyltransferase</keyword>
<proteinExistence type="predicted"/>
<evidence type="ECO:0000313" key="4">
    <source>
        <dbReference type="Proteomes" id="UP000838160"/>
    </source>
</evidence>
<dbReference type="InterPro" id="IPR008593">
    <property type="entry name" value="Dam_MeTrfase"/>
</dbReference>
<comment type="caution">
    <text evidence="3">The sequence shown here is derived from an EMBL/GenBank/DDBJ whole genome shotgun (WGS) entry which is preliminary data.</text>
</comment>
<reference evidence="3" key="1">
    <citation type="submission" date="2021-12" db="EMBL/GenBank/DDBJ databases">
        <authorList>
            <person name="Rodrigo-Torres L."/>
            <person name="Arahal R. D."/>
            <person name="Lucena T."/>
        </authorList>
    </citation>
    <scope>NUCLEOTIDE SEQUENCE</scope>
    <source>
        <strain evidence="3">CECT 8226</strain>
    </source>
</reference>